<gene>
    <name evidence="2" type="ORF">LCGC14_2391540</name>
</gene>
<sequence>GMDRSKEYPDEMLKSGDPVGMVAGRWTGDRIVVAGDYADEGHLVPKDLLALWVKEERGAKFYTKGYQDKAPTLYAIADCYFEDISLLALRAIAEDRWVREDISRTWSSDPETRAAVREILGEEKPKNGSALRPDMIVGASNQLLDSPD</sequence>
<name>A0A0F9BY54_9ZZZZ</name>
<protein>
    <submittedName>
        <fullName evidence="2">Uncharacterized protein</fullName>
    </submittedName>
</protein>
<accession>A0A0F9BY54</accession>
<dbReference type="EMBL" id="LAZR01035702">
    <property type="protein sequence ID" value="KKL26804.1"/>
    <property type="molecule type" value="Genomic_DNA"/>
</dbReference>
<evidence type="ECO:0000256" key="1">
    <source>
        <dbReference type="SAM" id="MobiDB-lite"/>
    </source>
</evidence>
<feature type="compositionally biased region" description="Polar residues" evidence="1">
    <location>
        <begin position="139"/>
        <end position="148"/>
    </location>
</feature>
<feature type="region of interest" description="Disordered" evidence="1">
    <location>
        <begin position="124"/>
        <end position="148"/>
    </location>
</feature>
<feature type="non-terminal residue" evidence="2">
    <location>
        <position position="1"/>
    </location>
</feature>
<proteinExistence type="predicted"/>
<evidence type="ECO:0000313" key="2">
    <source>
        <dbReference type="EMBL" id="KKL26804.1"/>
    </source>
</evidence>
<dbReference type="AlphaFoldDB" id="A0A0F9BY54"/>
<organism evidence="2">
    <name type="scientific">marine sediment metagenome</name>
    <dbReference type="NCBI Taxonomy" id="412755"/>
    <lineage>
        <taxon>unclassified sequences</taxon>
        <taxon>metagenomes</taxon>
        <taxon>ecological metagenomes</taxon>
    </lineage>
</organism>
<reference evidence="2" key="1">
    <citation type="journal article" date="2015" name="Nature">
        <title>Complex archaea that bridge the gap between prokaryotes and eukaryotes.</title>
        <authorList>
            <person name="Spang A."/>
            <person name="Saw J.H."/>
            <person name="Jorgensen S.L."/>
            <person name="Zaremba-Niedzwiedzka K."/>
            <person name="Martijn J."/>
            <person name="Lind A.E."/>
            <person name="van Eijk R."/>
            <person name="Schleper C."/>
            <person name="Guy L."/>
            <person name="Ettema T.J."/>
        </authorList>
    </citation>
    <scope>NUCLEOTIDE SEQUENCE</scope>
</reference>
<comment type="caution">
    <text evidence="2">The sequence shown here is derived from an EMBL/GenBank/DDBJ whole genome shotgun (WGS) entry which is preliminary data.</text>
</comment>